<gene>
    <name evidence="5" type="ORF">SPI_07445</name>
</gene>
<dbReference type="PANTHER" id="PTHR11001:SF2">
    <property type="entry name" value="MITOCHONDRIAL FISSION PROCESS PROTEIN 1"/>
    <property type="match status" value="1"/>
</dbReference>
<sequence length="306" mass="33797">MFWGKGPDKSAGTATAGDGKTTVTTTTTTTTAPADGKNGAGGFDAGKLPENKTLPKQLQKLVDKEDHDDNFYDELLSGYAPESTDSNVRYAAYASRFRTILVSAQRYVAYTSDIGESFRPVAHPYLVRGAYGISWAYILGDVGYEGYKAYLQNQRILNPELELTERQRRLADQRAGGDVRTDTAPLRGGQVTPLEDYRTVMAQRAVFQSVASMGLPAFTIHSVVRYSGRALKDVKNKTVRTWGPIGLGLAVVPFLPRLFDKPVENAVEFLFHQGFERFGGKQAVNDSPRTGREKQLHQKPPKEKEL</sequence>
<evidence type="ECO:0000256" key="3">
    <source>
        <dbReference type="ARBA" id="ARBA00029631"/>
    </source>
</evidence>
<evidence type="ECO:0000256" key="1">
    <source>
        <dbReference type="ARBA" id="ARBA00009224"/>
    </source>
</evidence>
<evidence type="ECO:0000313" key="6">
    <source>
        <dbReference type="Proteomes" id="UP000076874"/>
    </source>
</evidence>
<dbReference type="Pfam" id="PF10558">
    <property type="entry name" value="MTP18"/>
    <property type="match status" value="1"/>
</dbReference>
<protein>
    <recommendedName>
        <fullName evidence="2">Mitochondrial fission process protein 1</fullName>
    </recommendedName>
    <alternativeName>
        <fullName evidence="3">Mitochondrial 18 kDa protein</fullName>
    </alternativeName>
</protein>
<accession>A0A167PVG9</accession>
<feature type="region of interest" description="Disordered" evidence="4">
    <location>
        <begin position="1"/>
        <end position="49"/>
    </location>
</feature>
<name>A0A167PVG9_9HYPO</name>
<dbReference type="Proteomes" id="UP000076874">
    <property type="component" value="Unassembled WGS sequence"/>
</dbReference>
<evidence type="ECO:0000256" key="2">
    <source>
        <dbReference type="ARBA" id="ARBA00017835"/>
    </source>
</evidence>
<dbReference type="AlphaFoldDB" id="A0A167PVG9"/>
<reference evidence="5 6" key="1">
    <citation type="journal article" date="2016" name="Genome Biol. Evol.">
        <title>Divergent and convergent evolution of fungal pathogenicity.</title>
        <authorList>
            <person name="Shang Y."/>
            <person name="Xiao G."/>
            <person name="Zheng P."/>
            <person name="Cen K."/>
            <person name="Zhan S."/>
            <person name="Wang C."/>
        </authorList>
    </citation>
    <scope>NUCLEOTIDE SEQUENCE [LARGE SCALE GENOMIC DNA]</scope>
    <source>
        <strain evidence="5 6">RCEF 264</strain>
    </source>
</reference>
<keyword evidence="6" id="KW-1185">Reference proteome</keyword>
<feature type="region of interest" description="Disordered" evidence="4">
    <location>
        <begin position="281"/>
        <end position="306"/>
    </location>
</feature>
<evidence type="ECO:0000256" key="4">
    <source>
        <dbReference type="SAM" id="MobiDB-lite"/>
    </source>
</evidence>
<dbReference type="EMBL" id="AZHD01000015">
    <property type="protein sequence ID" value="OAA57064.1"/>
    <property type="molecule type" value="Genomic_DNA"/>
</dbReference>
<dbReference type="GO" id="GO:0000266">
    <property type="term" value="P:mitochondrial fission"/>
    <property type="evidence" value="ECO:0007669"/>
    <property type="project" value="TreeGrafter"/>
</dbReference>
<feature type="compositionally biased region" description="Basic and acidic residues" evidence="4">
    <location>
        <begin position="289"/>
        <end position="306"/>
    </location>
</feature>
<evidence type="ECO:0000313" key="5">
    <source>
        <dbReference type="EMBL" id="OAA57064.1"/>
    </source>
</evidence>
<organism evidence="5 6">
    <name type="scientific">Niveomyces insectorum RCEF 264</name>
    <dbReference type="NCBI Taxonomy" id="1081102"/>
    <lineage>
        <taxon>Eukaryota</taxon>
        <taxon>Fungi</taxon>
        <taxon>Dikarya</taxon>
        <taxon>Ascomycota</taxon>
        <taxon>Pezizomycotina</taxon>
        <taxon>Sordariomycetes</taxon>
        <taxon>Hypocreomycetidae</taxon>
        <taxon>Hypocreales</taxon>
        <taxon>Cordycipitaceae</taxon>
        <taxon>Niveomyces</taxon>
    </lineage>
</organism>
<comment type="caution">
    <text evidence="5">The sequence shown here is derived from an EMBL/GenBank/DDBJ whole genome shotgun (WGS) entry which is preliminary data.</text>
</comment>
<proteinExistence type="inferred from homology"/>
<dbReference type="InterPro" id="IPR019560">
    <property type="entry name" value="Mitochondrial_18_kDa_protein"/>
</dbReference>
<dbReference type="OrthoDB" id="424969at2759"/>
<comment type="similarity">
    <text evidence="1">Belongs to the MTFP1 family.</text>
</comment>
<feature type="compositionally biased region" description="Low complexity" evidence="4">
    <location>
        <begin position="11"/>
        <end position="36"/>
    </location>
</feature>
<dbReference type="GO" id="GO:0005739">
    <property type="term" value="C:mitochondrion"/>
    <property type="evidence" value="ECO:0007669"/>
    <property type="project" value="TreeGrafter"/>
</dbReference>
<dbReference type="PANTHER" id="PTHR11001">
    <property type="entry name" value="MITOCHONDRIAL FISSION PROCESS PROTEIN 1"/>
    <property type="match status" value="1"/>
</dbReference>